<dbReference type="InterPro" id="IPR003697">
    <property type="entry name" value="Maf-like"/>
</dbReference>
<feature type="active site" description="Proton acceptor" evidence="3">
    <location>
        <position position="93"/>
    </location>
</feature>
<protein>
    <recommendedName>
        <fullName evidence="3">dTTP/UTP pyrophosphatase</fullName>
        <shortName evidence="3">dTTPase/UTPase</shortName>
        <ecNumber evidence="3">3.6.1.9</ecNumber>
    </recommendedName>
    <alternativeName>
        <fullName evidence="3">Nucleoside triphosphate pyrophosphatase</fullName>
    </alternativeName>
    <alternativeName>
        <fullName evidence="3">Nucleotide pyrophosphatase</fullName>
        <shortName evidence="3">Nucleotide PPase</shortName>
    </alternativeName>
</protein>
<proteinExistence type="inferred from homology"/>
<dbReference type="CDD" id="cd00555">
    <property type="entry name" value="Maf"/>
    <property type="match status" value="1"/>
</dbReference>
<sequence>MTSTPLLDSDGQDACKAAKSCATPNTPIVLASASPRRRELLEKIGLQFVVAPADVNEEALPYRTPRELAIKAAFAKACAIEPRFPRAILLAADTVVALDGKVYGKPVTPDDAARMLRELSGRRHSVITGVVVKESGKMAVLDAVETWVSFRELTETEIENYVASGEPMDKAGAYAIQGGASAFVTHIEGDYWNVVGLPVARLVELLGSFLDVRPFQQKLRELRTQVPVLGPQFQNPAEG</sequence>
<evidence type="ECO:0000256" key="3">
    <source>
        <dbReference type="HAMAP-Rule" id="MF_00528"/>
    </source>
</evidence>
<evidence type="ECO:0000256" key="2">
    <source>
        <dbReference type="ARBA" id="ARBA00022801"/>
    </source>
</evidence>
<dbReference type="GO" id="GO:0009117">
    <property type="term" value="P:nucleotide metabolic process"/>
    <property type="evidence" value="ECO:0007669"/>
    <property type="project" value="UniProtKB-KW"/>
</dbReference>
<accession>A0A2Z4Y1W2</accession>
<comment type="similarity">
    <text evidence="3">Belongs to the Maf family. YhdE subfamily.</text>
</comment>
<dbReference type="PANTHER" id="PTHR43213">
    <property type="entry name" value="BIFUNCTIONAL DTTP/UTP PYROPHOSPHATASE/METHYLTRANSFERASE PROTEIN-RELATED"/>
    <property type="match status" value="1"/>
</dbReference>
<dbReference type="Pfam" id="PF02545">
    <property type="entry name" value="Maf"/>
    <property type="match status" value="1"/>
</dbReference>
<comment type="catalytic activity">
    <reaction evidence="3">
        <text>dTTP + H2O = dTMP + diphosphate + H(+)</text>
        <dbReference type="Rhea" id="RHEA:28534"/>
        <dbReference type="ChEBI" id="CHEBI:15377"/>
        <dbReference type="ChEBI" id="CHEBI:15378"/>
        <dbReference type="ChEBI" id="CHEBI:33019"/>
        <dbReference type="ChEBI" id="CHEBI:37568"/>
        <dbReference type="ChEBI" id="CHEBI:63528"/>
        <dbReference type="EC" id="3.6.1.9"/>
    </reaction>
</comment>
<organism evidence="4 5">
    <name type="scientific">Sumerlaea chitinivorans</name>
    <dbReference type="NCBI Taxonomy" id="2250252"/>
    <lineage>
        <taxon>Bacteria</taxon>
        <taxon>Candidatus Sumerlaeota</taxon>
        <taxon>Candidatus Sumerlaeia</taxon>
        <taxon>Candidatus Sumerlaeales</taxon>
        <taxon>Candidatus Sumerlaeaceae</taxon>
        <taxon>Candidatus Sumerlaea</taxon>
    </lineage>
</organism>
<comment type="caution">
    <text evidence="3">Lacks conserved residue(s) required for the propagation of feature annotation.</text>
</comment>
<dbReference type="Proteomes" id="UP000262583">
    <property type="component" value="Chromosome"/>
</dbReference>
<gene>
    <name evidence="4" type="ORF">BRCON_0414</name>
</gene>
<dbReference type="KEGG" id="schv:BRCON_0414"/>
<dbReference type="HAMAP" id="MF_00528">
    <property type="entry name" value="Maf"/>
    <property type="match status" value="1"/>
</dbReference>
<dbReference type="AlphaFoldDB" id="A0A2Z4Y1W2"/>
<dbReference type="GO" id="GO:0036218">
    <property type="term" value="F:dTTP diphosphatase activity"/>
    <property type="evidence" value="ECO:0007669"/>
    <property type="project" value="RHEA"/>
</dbReference>
<dbReference type="NCBIfam" id="TIGR00172">
    <property type="entry name" value="maf"/>
    <property type="match status" value="1"/>
</dbReference>
<dbReference type="GO" id="GO:0005737">
    <property type="term" value="C:cytoplasm"/>
    <property type="evidence" value="ECO:0007669"/>
    <property type="project" value="UniProtKB-SubCell"/>
</dbReference>
<comment type="subcellular location">
    <subcellularLocation>
        <location evidence="3">Cytoplasm</location>
    </subcellularLocation>
</comment>
<dbReference type="EMBL" id="CP030759">
    <property type="protein sequence ID" value="AXA35191.1"/>
    <property type="molecule type" value="Genomic_DNA"/>
</dbReference>
<dbReference type="SUPFAM" id="SSF52972">
    <property type="entry name" value="ITPase-like"/>
    <property type="match status" value="1"/>
</dbReference>
<reference evidence="4 5" key="1">
    <citation type="submission" date="2018-05" db="EMBL/GenBank/DDBJ databases">
        <title>A metagenomic window into the 2 km-deep terrestrial subsurface aquifer revealed taxonomically and functionally diverse microbial community comprising novel uncultured bacterial lineages.</title>
        <authorList>
            <person name="Kadnikov V.V."/>
            <person name="Mardanov A.V."/>
            <person name="Beletsky A.V."/>
            <person name="Banks D."/>
            <person name="Pimenov N.V."/>
            <person name="Frank Y.A."/>
            <person name="Karnachuk O.V."/>
            <person name="Ravin N.V."/>
        </authorList>
    </citation>
    <scope>NUCLEOTIDE SEQUENCE [LARGE SCALE GENOMIC DNA]</scope>
    <source>
        <strain evidence="4">BY</strain>
    </source>
</reference>
<comment type="function">
    <text evidence="3">Nucleoside triphosphate pyrophosphatase that hydrolyzes dTTP and UTP. May have a dual role in cell division arrest and in preventing the incorporation of modified nucleotides into cellular nucleic acids.</text>
</comment>
<keyword evidence="3" id="KW-0546">Nucleotide metabolism</keyword>
<dbReference type="InterPro" id="IPR029001">
    <property type="entry name" value="ITPase-like_fam"/>
</dbReference>
<keyword evidence="3" id="KW-0963">Cytoplasm</keyword>
<dbReference type="EC" id="3.6.1.9" evidence="3"/>
<evidence type="ECO:0000313" key="4">
    <source>
        <dbReference type="EMBL" id="AXA35191.1"/>
    </source>
</evidence>
<feature type="site" description="Important for substrate specificity" evidence="3">
    <location>
        <position position="94"/>
    </location>
</feature>
<evidence type="ECO:0000313" key="5">
    <source>
        <dbReference type="Proteomes" id="UP000262583"/>
    </source>
</evidence>
<evidence type="ECO:0000256" key="1">
    <source>
        <dbReference type="ARBA" id="ARBA00001968"/>
    </source>
</evidence>
<comment type="catalytic activity">
    <reaction evidence="3">
        <text>UTP + H2O = UMP + diphosphate + H(+)</text>
        <dbReference type="Rhea" id="RHEA:29395"/>
        <dbReference type="ChEBI" id="CHEBI:15377"/>
        <dbReference type="ChEBI" id="CHEBI:15378"/>
        <dbReference type="ChEBI" id="CHEBI:33019"/>
        <dbReference type="ChEBI" id="CHEBI:46398"/>
        <dbReference type="ChEBI" id="CHEBI:57865"/>
        <dbReference type="EC" id="3.6.1.9"/>
    </reaction>
</comment>
<name>A0A2Z4Y1W2_SUMC1</name>
<keyword evidence="2 3" id="KW-0378">Hydrolase</keyword>
<feature type="site" description="Important for substrate specificity" evidence="3">
    <location>
        <position position="36"/>
    </location>
</feature>
<comment type="cofactor">
    <cofactor evidence="1 3">
        <name>a divalent metal cation</name>
        <dbReference type="ChEBI" id="CHEBI:60240"/>
    </cofactor>
</comment>
<dbReference type="GO" id="GO:0036221">
    <property type="term" value="F:UTP diphosphatase activity"/>
    <property type="evidence" value="ECO:0007669"/>
    <property type="project" value="RHEA"/>
</dbReference>
<feature type="site" description="Important for substrate specificity" evidence="3">
    <location>
        <position position="177"/>
    </location>
</feature>
<dbReference type="PANTHER" id="PTHR43213:SF5">
    <property type="entry name" value="BIFUNCTIONAL DTTP_UTP PYROPHOSPHATASE_METHYLTRANSFERASE PROTEIN-RELATED"/>
    <property type="match status" value="1"/>
</dbReference>
<dbReference type="Gene3D" id="3.90.950.10">
    <property type="match status" value="1"/>
</dbReference>